<dbReference type="InterPro" id="IPR032710">
    <property type="entry name" value="NTF2-like_dom_sf"/>
</dbReference>
<accession>A0ABR4IEN0</accession>
<dbReference type="SUPFAM" id="SSF54427">
    <property type="entry name" value="NTF2-like"/>
    <property type="match status" value="1"/>
</dbReference>
<dbReference type="Gene3D" id="3.10.450.50">
    <property type="match status" value="1"/>
</dbReference>
<evidence type="ECO:0000256" key="1">
    <source>
        <dbReference type="ARBA" id="ARBA00005179"/>
    </source>
</evidence>
<comment type="pathway">
    <text evidence="1">Secondary metabolite biosynthesis.</text>
</comment>
<protein>
    <recommendedName>
        <fullName evidence="6">SnoaL-like domain-containing protein</fullName>
    </recommendedName>
</protein>
<dbReference type="PANTHER" id="PTHR39598">
    <property type="entry name" value="AUSTINOL SYNTHESIS PROTEIN F-RELATED"/>
    <property type="match status" value="1"/>
</dbReference>
<dbReference type="InterPro" id="IPR050977">
    <property type="entry name" value="Fungal_Meroterpenoid_Isomerase"/>
</dbReference>
<evidence type="ECO:0008006" key="6">
    <source>
        <dbReference type="Google" id="ProtNLM"/>
    </source>
</evidence>
<dbReference type="Proteomes" id="UP001610335">
    <property type="component" value="Unassembled WGS sequence"/>
</dbReference>
<dbReference type="PANTHER" id="PTHR39598:SF1">
    <property type="entry name" value="AUSTINOID BIOSYNTHESIS CLUSTERS PROTEIN F-RELATED"/>
    <property type="match status" value="1"/>
</dbReference>
<sequence>MPPTRAQLLATTSKFFEAFSSWDFATIISMRTATCSGISLPPSKRMFTSPANMKEAWEDSTKVFKSMKLCIIDESDTVVDEAARKVAVRIRGNSETVAGPFENEWIFILTMNEDGTLVDKIQHFCDTAVLSQLEKRVESATGQEIKYGQA</sequence>
<dbReference type="EMBL" id="JBFXLS010000031">
    <property type="protein sequence ID" value="KAL2826219.1"/>
    <property type="molecule type" value="Genomic_DNA"/>
</dbReference>
<comment type="caution">
    <text evidence="4">The sequence shown here is derived from an EMBL/GenBank/DDBJ whole genome shotgun (WGS) entry which is preliminary data.</text>
</comment>
<evidence type="ECO:0000256" key="3">
    <source>
        <dbReference type="ARBA" id="ARBA00038133"/>
    </source>
</evidence>
<evidence type="ECO:0000313" key="4">
    <source>
        <dbReference type="EMBL" id="KAL2826219.1"/>
    </source>
</evidence>
<keyword evidence="5" id="KW-1185">Reference proteome</keyword>
<evidence type="ECO:0000256" key="2">
    <source>
        <dbReference type="ARBA" id="ARBA00011738"/>
    </source>
</evidence>
<comment type="similarity">
    <text evidence="3">Belongs to the trt14 isomerase family.</text>
</comment>
<proteinExistence type="inferred from homology"/>
<evidence type="ECO:0000313" key="5">
    <source>
        <dbReference type="Proteomes" id="UP001610335"/>
    </source>
</evidence>
<name>A0ABR4IEN0_9EURO</name>
<organism evidence="4 5">
    <name type="scientific">Aspergillus cavernicola</name>
    <dbReference type="NCBI Taxonomy" id="176166"/>
    <lineage>
        <taxon>Eukaryota</taxon>
        <taxon>Fungi</taxon>
        <taxon>Dikarya</taxon>
        <taxon>Ascomycota</taxon>
        <taxon>Pezizomycotina</taxon>
        <taxon>Eurotiomycetes</taxon>
        <taxon>Eurotiomycetidae</taxon>
        <taxon>Eurotiales</taxon>
        <taxon>Aspergillaceae</taxon>
        <taxon>Aspergillus</taxon>
        <taxon>Aspergillus subgen. Nidulantes</taxon>
    </lineage>
</organism>
<comment type="subunit">
    <text evidence="2">Homodimer.</text>
</comment>
<reference evidence="4 5" key="1">
    <citation type="submission" date="2024-07" db="EMBL/GenBank/DDBJ databases">
        <title>Section-level genome sequencing and comparative genomics of Aspergillus sections Usti and Cavernicolus.</title>
        <authorList>
            <consortium name="Lawrence Berkeley National Laboratory"/>
            <person name="Nybo J.L."/>
            <person name="Vesth T.C."/>
            <person name="Theobald S."/>
            <person name="Frisvad J.C."/>
            <person name="Larsen T.O."/>
            <person name="Kjaerboelling I."/>
            <person name="Rothschild-Mancinelli K."/>
            <person name="Lyhne E.K."/>
            <person name="Kogle M.E."/>
            <person name="Barry K."/>
            <person name="Clum A."/>
            <person name="Na H."/>
            <person name="Ledsgaard L."/>
            <person name="Lin J."/>
            <person name="Lipzen A."/>
            <person name="Kuo A."/>
            <person name="Riley R."/>
            <person name="Mondo S."/>
            <person name="LaButti K."/>
            <person name="Haridas S."/>
            <person name="Pangalinan J."/>
            <person name="Salamov A.A."/>
            <person name="Simmons B.A."/>
            <person name="Magnuson J.K."/>
            <person name="Chen J."/>
            <person name="Drula E."/>
            <person name="Henrissat B."/>
            <person name="Wiebenga A."/>
            <person name="Lubbers R.J."/>
            <person name="Gomes A.C."/>
            <person name="Makela M.R."/>
            <person name="Stajich J."/>
            <person name="Grigoriev I.V."/>
            <person name="Mortensen U.H."/>
            <person name="De vries R.P."/>
            <person name="Baker S.E."/>
            <person name="Andersen M.R."/>
        </authorList>
    </citation>
    <scope>NUCLEOTIDE SEQUENCE [LARGE SCALE GENOMIC DNA]</scope>
    <source>
        <strain evidence="4 5">CBS 600.67</strain>
    </source>
</reference>
<gene>
    <name evidence="4" type="ORF">BDW59DRAFT_145308</name>
</gene>